<dbReference type="PANTHER" id="PTHR30346">
    <property type="entry name" value="TRANSCRIPTIONAL DUAL REGULATOR HCAR-RELATED"/>
    <property type="match status" value="1"/>
</dbReference>
<dbReference type="Pfam" id="PF00126">
    <property type="entry name" value="HTH_1"/>
    <property type="match status" value="1"/>
</dbReference>
<evidence type="ECO:0000259" key="5">
    <source>
        <dbReference type="PROSITE" id="PS50931"/>
    </source>
</evidence>
<dbReference type="AlphaFoldDB" id="A0A1Y2SSM5"/>
<dbReference type="RefSeq" id="WP_086107176.1">
    <property type="nucleotide sequence ID" value="NZ_NEKB01000022.1"/>
</dbReference>
<reference evidence="6 7" key="1">
    <citation type="submission" date="2017-04" db="EMBL/GenBank/DDBJ databases">
        <title>Draft genome sequences of Alloscardovia macacae UMA81211 and UMA81212 isolated from the feces of a rhesus macaque (Macaca mulatta).</title>
        <authorList>
            <person name="Albert K."/>
            <person name="Sela D.A."/>
        </authorList>
    </citation>
    <scope>NUCLEOTIDE SEQUENCE [LARGE SCALE GENOMIC DNA]</scope>
    <source>
        <strain evidence="6 7">UMA81212</strain>
    </source>
</reference>
<dbReference type="Gene3D" id="3.40.190.290">
    <property type="match status" value="1"/>
</dbReference>
<evidence type="ECO:0000313" key="6">
    <source>
        <dbReference type="EMBL" id="OTA28143.1"/>
    </source>
</evidence>
<dbReference type="InterPro" id="IPR036388">
    <property type="entry name" value="WH-like_DNA-bd_sf"/>
</dbReference>
<sequence>MVNTADLRQLVTFARKGTLSAAARELHMSQPSLTRTMHRLEAEFKVSLFDRNSGSVALNATGQLAVQEAERVIELHDQILDRVRAFDLQQRSISILSCAPLPLTIVERIIANAYPDLTIQSALEEDEDVVLQAIEPDAEGPAGAAGAHVDLTIVRRPLSADEQKARGLVCVPVLRETLYLSVPKDHLLAQRESLHFSDFNGYSIILRPDIGFWMDVVRQHLPASQLLVQQDAQAFDTIAAQSDFSYFSTSAFLAMADEDNPLQLPGEHRPDPSRAFIKILDEDAASEFYCMCRAEQLPALGGLLREVQTAGKTFER</sequence>
<keyword evidence="3" id="KW-0238">DNA-binding</keyword>
<dbReference type="PANTHER" id="PTHR30346:SF28">
    <property type="entry name" value="HTH-TYPE TRANSCRIPTIONAL REGULATOR CYNR"/>
    <property type="match status" value="1"/>
</dbReference>
<evidence type="ECO:0000256" key="3">
    <source>
        <dbReference type="ARBA" id="ARBA00023125"/>
    </source>
</evidence>
<dbReference type="PRINTS" id="PR00039">
    <property type="entry name" value="HTHLYSR"/>
</dbReference>
<dbReference type="InterPro" id="IPR000847">
    <property type="entry name" value="LysR_HTH_N"/>
</dbReference>
<dbReference type="SUPFAM" id="SSF46785">
    <property type="entry name" value="Winged helix' DNA-binding domain"/>
    <property type="match status" value="1"/>
</dbReference>
<dbReference type="GO" id="GO:0003700">
    <property type="term" value="F:DNA-binding transcription factor activity"/>
    <property type="evidence" value="ECO:0007669"/>
    <property type="project" value="InterPro"/>
</dbReference>
<gene>
    <name evidence="6" type="ORF">B9T39_07390</name>
</gene>
<proteinExistence type="inferred from homology"/>
<protein>
    <recommendedName>
        <fullName evidence="5">HTH lysR-type domain-containing protein</fullName>
    </recommendedName>
</protein>
<feature type="domain" description="HTH lysR-type" evidence="5">
    <location>
        <begin position="2"/>
        <end position="59"/>
    </location>
</feature>
<dbReference type="PROSITE" id="PS50931">
    <property type="entry name" value="HTH_LYSR"/>
    <property type="match status" value="1"/>
</dbReference>
<evidence type="ECO:0000256" key="1">
    <source>
        <dbReference type="ARBA" id="ARBA00009437"/>
    </source>
</evidence>
<evidence type="ECO:0000256" key="4">
    <source>
        <dbReference type="ARBA" id="ARBA00023163"/>
    </source>
</evidence>
<name>A0A1Y2SSM5_9BIFI</name>
<keyword evidence="4" id="KW-0804">Transcription</keyword>
<accession>A0A1Y2SSM5</accession>
<dbReference type="InterPro" id="IPR036390">
    <property type="entry name" value="WH_DNA-bd_sf"/>
</dbReference>
<keyword evidence="2" id="KW-0805">Transcription regulation</keyword>
<comment type="caution">
    <text evidence="6">The sequence shown here is derived from an EMBL/GenBank/DDBJ whole genome shotgun (WGS) entry which is preliminary data.</text>
</comment>
<dbReference type="GO" id="GO:0032993">
    <property type="term" value="C:protein-DNA complex"/>
    <property type="evidence" value="ECO:0007669"/>
    <property type="project" value="TreeGrafter"/>
</dbReference>
<comment type="similarity">
    <text evidence="1">Belongs to the LysR transcriptional regulatory family.</text>
</comment>
<dbReference type="GO" id="GO:0003677">
    <property type="term" value="F:DNA binding"/>
    <property type="evidence" value="ECO:0007669"/>
    <property type="project" value="UniProtKB-KW"/>
</dbReference>
<dbReference type="InterPro" id="IPR005119">
    <property type="entry name" value="LysR_subst-bd"/>
</dbReference>
<dbReference type="Gene3D" id="1.10.10.10">
    <property type="entry name" value="Winged helix-like DNA-binding domain superfamily/Winged helix DNA-binding domain"/>
    <property type="match status" value="1"/>
</dbReference>
<dbReference type="STRING" id="1160091.B9T39_07390"/>
<dbReference type="Proteomes" id="UP000243540">
    <property type="component" value="Unassembled WGS sequence"/>
</dbReference>
<organism evidence="6 7">
    <name type="scientific">Alloscardovia macacae</name>
    <dbReference type="NCBI Taxonomy" id="1160091"/>
    <lineage>
        <taxon>Bacteria</taxon>
        <taxon>Bacillati</taxon>
        <taxon>Actinomycetota</taxon>
        <taxon>Actinomycetes</taxon>
        <taxon>Bifidobacteriales</taxon>
        <taxon>Bifidobacteriaceae</taxon>
        <taxon>Alloscardovia</taxon>
    </lineage>
</organism>
<dbReference type="OrthoDB" id="79118at2"/>
<evidence type="ECO:0000256" key="2">
    <source>
        <dbReference type="ARBA" id="ARBA00023015"/>
    </source>
</evidence>
<dbReference type="EMBL" id="NEKC01000022">
    <property type="protein sequence ID" value="OTA28143.1"/>
    <property type="molecule type" value="Genomic_DNA"/>
</dbReference>
<evidence type="ECO:0000313" key="7">
    <source>
        <dbReference type="Proteomes" id="UP000243540"/>
    </source>
</evidence>
<dbReference type="Pfam" id="PF03466">
    <property type="entry name" value="LysR_substrate"/>
    <property type="match status" value="1"/>
</dbReference>
<dbReference type="SUPFAM" id="SSF53850">
    <property type="entry name" value="Periplasmic binding protein-like II"/>
    <property type="match status" value="1"/>
</dbReference>